<dbReference type="RefSeq" id="WP_343756388.1">
    <property type="nucleotide sequence ID" value="NZ_BAAACW010000136.1"/>
</dbReference>
<protein>
    <submittedName>
        <fullName evidence="2">ISLre2-like element ISLca4 family transposase</fullName>
    </submittedName>
</protein>
<evidence type="ECO:0000256" key="1">
    <source>
        <dbReference type="ARBA" id="ARBA00006539"/>
    </source>
</evidence>
<dbReference type="Proteomes" id="UP001501166">
    <property type="component" value="Unassembled WGS sequence"/>
</dbReference>
<accession>A0ABN0XNK7</accession>
<organism evidence="2 3">
    <name type="scientific">Alkalibacterium iburiense</name>
    <dbReference type="NCBI Taxonomy" id="290589"/>
    <lineage>
        <taxon>Bacteria</taxon>
        <taxon>Bacillati</taxon>
        <taxon>Bacillota</taxon>
        <taxon>Bacilli</taxon>
        <taxon>Lactobacillales</taxon>
        <taxon>Carnobacteriaceae</taxon>
        <taxon>Alkalibacterium</taxon>
    </lineage>
</organism>
<name>A0ABN0XNK7_9LACT</name>
<comment type="similarity">
    <text evidence="1">Belongs to the UPF0236 family.</text>
</comment>
<keyword evidence="3" id="KW-1185">Reference proteome</keyword>
<dbReference type="InterPro" id="IPR009620">
    <property type="entry name" value="UPF0236"/>
</dbReference>
<reference evidence="3" key="1">
    <citation type="journal article" date="2019" name="Int. J. Syst. Evol. Microbiol.">
        <title>The Global Catalogue of Microorganisms (GCM) 10K type strain sequencing project: providing services to taxonomists for standard genome sequencing and annotation.</title>
        <authorList>
            <consortium name="The Broad Institute Genomics Platform"/>
            <consortium name="The Broad Institute Genome Sequencing Center for Infectious Disease"/>
            <person name="Wu L."/>
            <person name="Ma J."/>
        </authorList>
    </citation>
    <scope>NUCLEOTIDE SEQUENCE [LARGE SCALE GENOMIC DNA]</scope>
    <source>
        <strain evidence="3">JCM 12662</strain>
    </source>
</reference>
<dbReference type="NCBIfam" id="NF033529">
    <property type="entry name" value="transpos_ISLre2"/>
    <property type="match status" value="1"/>
</dbReference>
<evidence type="ECO:0000313" key="3">
    <source>
        <dbReference type="Proteomes" id="UP001501166"/>
    </source>
</evidence>
<proteinExistence type="inferred from homology"/>
<gene>
    <name evidence="2" type="ORF">GCM10008932_20690</name>
</gene>
<dbReference type="Pfam" id="PF06782">
    <property type="entry name" value="UPF0236"/>
    <property type="match status" value="1"/>
</dbReference>
<comment type="caution">
    <text evidence="2">The sequence shown here is derived from an EMBL/GenBank/DDBJ whole genome shotgun (WGS) entry which is preliminary data.</text>
</comment>
<sequence length="462" mass="53415">MLPSLSQIIDVLKNSSTPIDMEMGLSLWLKDLDSFIVGLLFQRLDKELYATYYEKGWRIDRIESRTIQFIFGEVRFERRRLRKKGEKSFLPLDEALGLEKRKGYSLNVRKKIAQMGSQMPFRQAEKGLRICSPISASHTTIHSITQEIGGKVQTYLSKRPSRKEKRRRMSHVFIEGDGLHIAGRQSDKPVIHRVLVHEGVKADKKRHELIEPMAFFSVKSSHEAFEQTAVYLDQTYDLKQSIVISNSDGGRGYEADRFEAIIGMCRRHEHFRDKFHVHRKIKTRLSFDKPMMNRLTQAVRAYDWKRVERILATAQSRIVDVPETVTVGRMEEIRKLHAYLRRNWPYVKGFYERDLSIDRGVGVCETGHRFYSYRMKRQGRSWTTKGAEHVGALLTAERNSELDTALKSEVDEHVEPLGKELKGAVREALKKSKTDTLRVKTGKLTNYASTSSFTGILAKMFG</sequence>
<evidence type="ECO:0000313" key="2">
    <source>
        <dbReference type="EMBL" id="GAA0368885.1"/>
    </source>
</evidence>
<dbReference type="EMBL" id="BAAACW010000136">
    <property type="protein sequence ID" value="GAA0368885.1"/>
    <property type="molecule type" value="Genomic_DNA"/>
</dbReference>